<protein>
    <submittedName>
        <fullName evidence="6">Glucose-6-phosphate dehydrogenase</fullName>
    </submittedName>
</protein>
<dbReference type="GO" id="GO:0004345">
    <property type="term" value="F:glucose-6-phosphate dehydrogenase activity"/>
    <property type="evidence" value="ECO:0007669"/>
    <property type="project" value="InterPro"/>
</dbReference>
<gene>
    <name evidence="6" type="ORF">KC729_12530</name>
</gene>
<evidence type="ECO:0000256" key="1">
    <source>
        <dbReference type="ARBA" id="ARBA00004921"/>
    </source>
</evidence>
<evidence type="ECO:0000256" key="2">
    <source>
        <dbReference type="ARBA" id="ARBA00022857"/>
    </source>
</evidence>
<proteinExistence type="predicted"/>
<dbReference type="AlphaFoldDB" id="A0A956LZW0"/>
<dbReference type="Pfam" id="PF02781">
    <property type="entry name" value="G6PD_C"/>
    <property type="match status" value="1"/>
</dbReference>
<feature type="non-terminal residue" evidence="6">
    <location>
        <position position="1"/>
    </location>
</feature>
<keyword evidence="2" id="KW-0521">NADP</keyword>
<keyword evidence="3" id="KW-0560">Oxidoreductase</keyword>
<dbReference type="SUPFAM" id="SSF55347">
    <property type="entry name" value="Glyceraldehyde-3-phosphate dehydrogenase-like, C-terminal domain"/>
    <property type="match status" value="1"/>
</dbReference>
<evidence type="ECO:0000256" key="4">
    <source>
        <dbReference type="ARBA" id="ARBA00023277"/>
    </source>
</evidence>
<dbReference type="GO" id="GO:0009051">
    <property type="term" value="P:pentose-phosphate shunt, oxidative branch"/>
    <property type="evidence" value="ECO:0007669"/>
    <property type="project" value="TreeGrafter"/>
</dbReference>
<dbReference type="Gene3D" id="3.30.360.10">
    <property type="entry name" value="Dihydrodipicolinate Reductase, domain 2"/>
    <property type="match status" value="1"/>
</dbReference>
<name>A0A956LZW0_UNCEI</name>
<evidence type="ECO:0000259" key="5">
    <source>
        <dbReference type="Pfam" id="PF02781"/>
    </source>
</evidence>
<dbReference type="PANTHER" id="PTHR23429">
    <property type="entry name" value="GLUCOSE-6-PHOSPHATE 1-DEHYDROGENASE G6PD"/>
    <property type="match status" value="1"/>
</dbReference>
<dbReference type="InterPro" id="IPR001282">
    <property type="entry name" value="G6P_DH"/>
</dbReference>
<dbReference type="InterPro" id="IPR022675">
    <property type="entry name" value="G6P_DH_C"/>
</dbReference>
<dbReference type="GO" id="GO:0006006">
    <property type="term" value="P:glucose metabolic process"/>
    <property type="evidence" value="ECO:0007669"/>
    <property type="project" value="InterPro"/>
</dbReference>
<dbReference type="Proteomes" id="UP000697710">
    <property type="component" value="Unassembled WGS sequence"/>
</dbReference>
<evidence type="ECO:0000313" key="7">
    <source>
        <dbReference type="Proteomes" id="UP000697710"/>
    </source>
</evidence>
<comment type="caution">
    <text evidence="6">The sequence shown here is derived from an EMBL/GenBank/DDBJ whole genome shotgun (WGS) entry which is preliminary data.</text>
</comment>
<evidence type="ECO:0000256" key="3">
    <source>
        <dbReference type="ARBA" id="ARBA00023002"/>
    </source>
</evidence>
<dbReference type="EMBL" id="JAGQHR010000403">
    <property type="protein sequence ID" value="MCA9728506.1"/>
    <property type="molecule type" value="Genomic_DNA"/>
</dbReference>
<dbReference type="GO" id="GO:0050661">
    <property type="term" value="F:NADP binding"/>
    <property type="evidence" value="ECO:0007669"/>
    <property type="project" value="InterPro"/>
</dbReference>
<keyword evidence="4" id="KW-0119">Carbohydrate metabolism</keyword>
<sequence length="293" mass="33046">QVQITVAETVGVERRGKFYERTGALRDMVPNHVFALLSMVAMEPPTSFEAEAIRSKKVEVFSAIPAVQPARAVRGQYGPGTVLGKKANAYRGEPDVAVDSNMETFVAMQLEIDNWRWAGVPFFIRTGKHMSRRDTEIAIGFKQAPYSAFRDEPVDTLRPNWLVLQIAPDDGISLQFEVKRRGPVMELAPVKMDFRYDDWFPKEPNVGYETLLYDVMIGDSTLFMRADIVEEAWRVVQPVLDAWAGERADFPNYDSGTDGPSDAVRLLERAGRVWRPVGPDEDRNPPHRSDESA</sequence>
<dbReference type="PANTHER" id="PTHR23429:SF0">
    <property type="entry name" value="GLUCOSE-6-PHOSPHATE 1-DEHYDROGENASE"/>
    <property type="match status" value="1"/>
</dbReference>
<evidence type="ECO:0000313" key="6">
    <source>
        <dbReference type="EMBL" id="MCA9728506.1"/>
    </source>
</evidence>
<reference evidence="6" key="2">
    <citation type="journal article" date="2021" name="Microbiome">
        <title>Successional dynamics and alternative stable states in a saline activated sludge microbial community over 9 years.</title>
        <authorList>
            <person name="Wang Y."/>
            <person name="Ye J."/>
            <person name="Ju F."/>
            <person name="Liu L."/>
            <person name="Boyd J.A."/>
            <person name="Deng Y."/>
            <person name="Parks D.H."/>
            <person name="Jiang X."/>
            <person name="Yin X."/>
            <person name="Woodcroft B.J."/>
            <person name="Tyson G.W."/>
            <person name="Hugenholtz P."/>
            <person name="Polz M.F."/>
            <person name="Zhang T."/>
        </authorList>
    </citation>
    <scope>NUCLEOTIDE SEQUENCE</scope>
    <source>
        <strain evidence="6">HKST-UBA01</strain>
    </source>
</reference>
<feature type="domain" description="Glucose-6-phosphate dehydrogenase C-terminal" evidence="5">
    <location>
        <begin position="1"/>
        <end position="275"/>
    </location>
</feature>
<dbReference type="PRINTS" id="PR00079">
    <property type="entry name" value="G6PDHDRGNASE"/>
</dbReference>
<dbReference type="GO" id="GO:0005829">
    <property type="term" value="C:cytosol"/>
    <property type="evidence" value="ECO:0007669"/>
    <property type="project" value="TreeGrafter"/>
</dbReference>
<accession>A0A956LZW0</accession>
<reference evidence="6" key="1">
    <citation type="submission" date="2020-04" db="EMBL/GenBank/DDBJ databases">
        <authorList>
            <person name="Zhang T."/>
        </authorList>
    </citation>
    <scope>NUCLEOTIDE SEQUENCE</scope>
    <source>
        <strain evidence="6">HKST-UBA01</strain>
    </source>
</reference>
<comment type="pathway">
    <text evidence="1">Carbohydrate degradation.</text>
</comment>
<organism evidence="6 7">
    <name type="scientific">Eiseniibacteriota bacterium</name>
    <dbReference type="NCBI Taxonomy" id="2212470"/>
    <lineage>
        <taxon>Bacteria</taxon>
        <taxon>Candidatus Eiseniibacteriota</taxon>
    </lineage>
</organism>